<name>A0A397JAD6_9GLOM</name>
<evidence type="ECO:0000313" key="1">
    <source>
        <dbReference type="EMBL" id="RHZ85315.1"/>
    </source>
</evidence>
<organism evidence="1 2">
    <name type="scientific">Diversispora epigaea</name>
    <dbReference type="NCBI Taxonomy" id="1348612"/>
    <lineage>
        <taxon>Eukaryota</taxon>
        <taxon>Fungi</taxon>
        <taxon>Fungi incertae sedis</taxon>
        <taxon>Mucoromycota</taxon>
        <taxon>Glomeromycotina</taxon>
        <taxon>Glomeromycetes</taxon>
        <taxon>Diversisporales</taxon>
        <taxon>Diversisporaceae</taxon>
        <taxon>Diversispora</taxon>
    </lineage>
</organism>
<accession>A0A397JAD6</accession>
<proteinExistence type="predicted"/>
<gene>
    <name evidence="1" type="ORF">Glove_67g39</name>
</gene>
<reference evidence="1 2" key="1">
    <citation type="submission" date="2018-08" db="EMBL/GenBank/DDBJ databases">
        <title>Genome and evolution of the arbuscular mycorrhizal fungus Diversispora epigaea (formerly Glomus versiforme) and its bacterial endosymbionts.</title>
        <authorList>
            <person name="Sun X."/>
            <person name="Fei Z."/>
            <person name="Harrison M."/>
        </authorList>
    </citation>
    <scope>NUCLEOTIDE SEQUENCE [LARGE SCALE GENOMIC DNA]</scope>
    <source>
        <strain evidence="1 2">IT104</strain>
    </source>
</reference>
<protein>
    <submittedName>
        <fullName evidence="1">Uncharacterized protein</fullName>
    </submittedName>
</protein>
<dbReference type="EMBL" id="PQFF01000064">
    <property type="protein sequence ID" value="RHZ85315.1"/>
    <property type="molecule type" value="Genomic_DNA"/>
</dbReference>
<sequence>MSLRITYITYIPNYSGNLNFDYSNLLVDQRGKVASIFTVLGAEIEALKLINTTTITTTTPLNYQTHPQAIYTSQPLNYPNLPKNKNYERELEELTKSMSCLCPGDSGIIDLDIYLIFKYI</sequence>
<comment type="caution">
    <text evidence="1">The sequence shown here is derived from an EMBL/GenBank/DDBJ whole genome shotgun (WGS) entry which is preliminary data.</text>
</comment>
<evidence type="ECO:0000313" key="2">
    <source>
        <dbReference type="Proteomes" id="UP000266861"/>
    </source>
</evidence>
<keyword evidence="2" id="KW-1185">Reference proteome</keyword>
<dbReference type="AlphaFoldDB" id="A0A397JAD6"/>
<dbReference type="Proteomes" id="UP000266861">
    <property type="component" value="Unassembled WGS sequence"/>
</dbReference>